<dbReference type="PANTHER" id="PTHR43133">
    <property type="entry name" value="RNA POLYMERASE ECF-TYPE SIGMA FACTO"/>
    <property type="match status" value="1"/>
</dbReference>
<gene>
    <name evidence="7" type="ORF">GGQ57_002100</name>
</gene>
<dbReference type="SUPFAM" id="SSF88659">
    <property type="entry name" value="Sigma3 and sigma4 domains of RNA polymerase sigma factors"/>
    <property type="match status" value="1"/>
</dbReference>
<proteinExistence type="inferred from homology"/>
<dbReference type="InterPro" id="IPR039425">
    <property type="entry name" value="RNA_pol_sigma-70-like"/>
</dbReference>
<feature type="domain" description="RNA polymerase sigma-70 region 2" evidence="5">
    <location>
        <begin position="30"/>
        <end position="87"/>
    </location>
</feature>
<sequence length="204" mass="23598">MANVVSLVERLKRGDRAAFNEIYELHYLSVRFYADLMLDADDAEDVVQDVFLNLWLHREGLDDTLSIRGYLLRSVYNSALNILKKRKHANDYYSSCEKEIEEMGYDYYDPDSCDIIRRLYNEDLRADLQAAIESLPVRCREVFVLSYLQDMPSKEISRKLGISLSTVDNHIYSALKQLRDKLGGYKAGLTLLFLFLSNGGKNLF</sequence>
<evidence type="ECO:0000256" key="2">
    <source>
        <dbReference type="ARBA" id="ARBA00023015"/>
    </source>
</evidence>
<evidence type="ECO:0000259" key="5">
    <source>
        <dbReference type="Pfam" id="PF04542"/>
    </source>
</evidence>
<dbReference type="RefSeq" id="WP_122355094.1">
    <property type="nucleotide sequence ID" value="NZ_BMPB01000001.1"/>
</dbReference>
<dbReference type="Pfam" id="PF04542">
    <property type="entry name" value="Sigma70_r2"/>
    <property type="match status" value="1"/>
</dbReference>
<dbReference type="PANTHER" id="PTHR43133:SF46">
    <property type="entry name" value="RNA POLYMERASE SIGMA-70 FACTOR ECF SUBFAMILY"/>
    <property type="match status" value="1"/>
</dbReference>
<dbReference type="Gene3D" id="1.10.10.10">
    <property type="entry name" value="Winged helix-like DNA-binding domain superfamily/Winged helix DNA-binding domain"/>
    <property type="match status" value="1"/>
</dbReference>
<dbReference type="Pfam" id="PF08281">
    <property type="entry name" value="Sigma70_r4_2"/>
    <property type="match status" value="1"/>
</dbReference>
<dbReference type="InterPro" id="IPR014284">
    <property type="entry name" value="RNA_pol_sigma-70_dom"/>
</dbReference>
<keyword evidence="8" id="KW-1185">Reference proteome</keyword>
<evidence type="ECO:0000259" key="6">
    <source>
        <dbReference type="Pfam" id="PF08281"/>
    </source>
</evidence>
<dbReference type="InterPro" id="IPR036388">
    <property type="entry name" value="WH-like_DNA-bd_sf"/>
</dbReference>
<keyword evidence="3" id="KW-0731">Sigma factor</keyword>
<dbReference type="CDD" id="cd06171">
    <property type="entry name" value="Sigma70_r4"/>
    <property type="match status" value="1"/>
</dbReference>
<protein>
    <submittedName>
        <fullName evidence="7">RNA polymerase sigma-70 factor (ECF subfamily)</fullName>
    </submittedName>
</protein>
<dbReference type="Gene3D" id="1.10.1740.10">
    <property type="match status" value="1"/>
</dbReference>
<comment type="caution">
    <text evidence="7">The sequence shown here is derived from an EMBL/GenBank/DDBJ whole genome shotgun (WGS) entry which is preliminary data.</text>
</comment>
<dbReference type="EMBL" id="JACHOC010000003">
    <property type="protein sequence ID" value="MBB4622203.1"/>
    <property type="molecule type" value="Genomic_DNA"/>
</dbReference>
<evidence type="ECO:0000256" key="3">
    <source>
        <dbReference type="ARBA" id="ARBA00023082"/>
    </source>
</evidence>
<dbReference type="InterPro" id="IPR007627">
    <property type="entry name" value="RNA_pol_sigma70_r2"/>
</dbReference>
<organism evidence="7 8">
    <name type="scientific">Parabacteroides faecis</name>
    <dbReference type="NCBI Taxonomy" id="1217282"/>
    <lineage>
        <taxon>Bacteria</taxon>
        <taxon>Pseudomonadati</taxon>
        <taxon>Bacteroidota</taxon>
        <taxon>Bacteroidia</taxon>
        <taxon>Bacteroidales</taxon>
        <taxon>Tannerellaceae</taxon>
        <taxon>Parabacteroides</taxon>
    </lineage>
</organism>
<dbReference type="InterPro" id="IPR014327">
    <property type="entry name" value="RNA_pol_sigma70_bacteroid"/>
</dbReference>
<comment type="similarity">
    <text evidence="1">Belongs to the sigma-70 factor family. ECF subfamily.</text>
</comment>
<keyword evidence="4" id="KW-0804">Transcription</keyword>
<evidence type="ECO:0000313" key="8">
    <source>
        <dbReference type="Proteomes" id="UP000533637"/>
    </source>
</evidence>
<dbReference type="Proteomes" id="UP000533637">
    <property type="component" value="Unassembled WGS sequence"/>
</dbReference>
<name>A0ABR6KL19_9BACT</name>
<keyword evidence="2" id="KW-0805">Transcription regulation</keyword>
<accession>A0ABR6KL19</accession>
<dbReference type="InterPro" id="IPR013324">
    <property type="entry name" value="RNA_pol_sigma_r3/r4-like"/>
</dbReference>
<evidence type="ECO:0000256" key="4">
    <source>
        <dbReference type="ARBA" id="ARBA00023163"/>
    </source>
</evidence>
<dbReference type="NCBIfam" id="TIGR02937">
    <property type="entry name" value="sigma70-ECF"/>
    <property type="match status" value="1"/>
</dbReference>
<evidence type="ECO:0000313" key="7">
    <source>
        <dbReference type="EMBL" id="MBB4622203.1"/>
    </source>
</evidence>
<dbReference type="NCBIfam" id="TIGR02985">
    <property type="entry name" value="Sig70_bacteroi1"/>
    <property type="match status" value="1"/>
</dbReference>
<dbReference type="SUPFAM" id="SSF88946">
    <property type="entry name" value="Sigma2 domain of RNA polymerase sigma factors"/>
    <property type="match status" value="1"/>
</dbReference>
<feature type="domain" description="RNA polymerase sigma factor 70 region 4 type 2" evidence="6">
    <location>
        <begin position="127"/>
        <end position="178"/>
    </location>
</feature>
<evidence type="ECO:0000256" key="1">
    <source>
        <dbReference type="ARBA" id="ARBA00010641"/>
    </source>
</evidence>
<dbReference type="InterPro" id="IPR013325">
    <property type="entry name" value="RNA_pol_sigma_r2"/>
</dbReference>
<reference evidence="7 8" key="1">
    <citation type="submission" date="2020-08" db="EMBL/GenBank/DDBJ databases">
        <title>Genomic Encyclopedia of Type Strains, Phase IV (KMG-IV): sequencing the most valuable type-strain genomes for metagenomic binning, comparative biology and taxonomic classification.</title>
        <authorList>
            <person name="Goeker M."/>
        </authorList>
    </citation>
    <scope>NUCLEOTIDE SEQUENCE [LARGE SCALE GENOMIC DNA]</scope>
    <source>
        <strain evidence="7 8">DSM 102983</strain>
    </source>
</reference>
<dbReference type="InterPro" id="IPR013249">
    <property type="entry name" value="RNA_pol_sigma70_r4_t2"/>
</dbReference>